<keyword evidence="7" id="KW-1185">Reference proteome</keyword>
<dbReference type="GO" id="GO:0012505">
    <property type="term" value="C:endomembrane system"/>
    <property type="evidence" value="ECO:0007669"/>
    <property type="project" value="UniProtKB-SubCell"/>
</dbReference>
<keyword evidence="2 5" id="KW-0812">Transmembrane</keyword>
<dbReference type="RefSeq" id="WP_203748534.1">
    <property type="nucleotide sequence ID" value="NZ_BONF01000024.1"/>
</dbReference>
<evidence type="ECO:0000256" key="5">
    <source>
        <dbReference type="SAM" id="Phobius"/>
    </source>
</evidence>
<dbReference type="Pfam" id="PF04191">
    <property type="entry name" value="PEMT"/>
    <property type="match status" value="1"/>
</dbReference>
<evidence type="ECO:0008006" key="8">
    <source>
        <dbReference type="Google" id="ProtNLM"/>
    </source>
</evidence>
<gene>
    <name evidence="6" type="ORF">Cba03nite_41190</name>
</gene>
<evidence type="ECO:0000313" key="7">
    <source>
        <dbReference type="Proteomes" id="UP000601223"/>
    </source>
</evidence>
<comment type="subcellular location">
    <subcellularLocation>
        <location evidence="1">Endomembrane system</location>
        <topology evidence="1">Multi-pass membrane protein</topology>
    </subcellularLocation>
</comment>
<dbReference type="PANTHER" id="PTHR12714:SF9">
    <property type="entry name" value="PROTEIN-S-ISOPRENYLCYSTEINE O-METHYLTRANSFERASE"/>
    <property type="match status" value="1"/>
</dbReference>
<proteinExistence type="predicted"/>
<dbReference type="GO" id="GO:0016740">
    <property type="term" value="F:transferase activity"/>
    <property type="evidence" value="ECO:0007669"/>
    <property type="project" value="UniProtKB-ARBA"/>
</dbReference>
<dbReference type="EMBL" id="BONF01000024">
    <property type="protein sequence ID" value="GIF82770.1"/>
    <property type="molecule type" value="Genomic_DNA"/>
</dbReference>
<evidence type="ECO:0000256" key="1">
    <source>
        <dbReference type="ARBA" id="ARBA00004127"/>
    </source>
</evidence>
<name>A0A8J3JPT0_9ACTN</name>
<dbReference type="AlphaFoldDB" id="A0A8J3JPT0"/>
<dbReference type="InterPro" id="IPR007318">
    <property type="entry name" value="Phopholipid_MeTrfase"/>
</dbReference>
<dbReference type="PANTHER" id="PTHR12714">
    <property type="entry name" value="PROTEIN-S ISOPRENYLCYSTEINE O-METHYLTRANSFERASE"/>
    <property type="match status" value="1"/>
</dbReference>
<sequence length="207" mass="21386">MTAAWFALAANLTGALYAFGVRSYLAWRATRDTGMRLGSQPPGSLAWWARVLFVGALVLLLAAPVAALAGLPGLAVPAAVTVAGAVLTAAGTVMVVLAQLTMGSSWRVGVDPAERTDLVVGGLFRFCRNPIFTAMGMTAAGTLLLVPNLVSGAGLVALLVGVQLQVRVVEEPYLLGTHGAAYRRYAARTGRFLPLVGRLKAAALGEA</sequence>
<organism evidence="6 7">
    <name type="scientific">Catellatospora bangladeshensis</name>
    <dbReference type="NCBI Taxonomy" id="310355"/>
    <lineage>
        <taxon>Bacteria</taxon>
        <taxon>Bacillati</taxon>
        <taxon>Actinomycetota</taxon>
        <taxon>Actinomycetes</taxon>
        <taxon>Micromonosporales</taxon>
        <taxon>Micromonosporaceae</taxon>
        <taxon>Catellatospora</taxon>
    </lineage>
</organism>
<dbReference type="Gene3D" id="1.20.120.1630">
    <property type="match status" value="1"/>
</dbReference>
<evidence type="ECO:0000256" key="3">
    <source>
        <dbReference type="ARBA" id="ARBA00022989"/>
    </source>
</evidence>
<evidence type="ECO:0000256" key="4">
    <source>
        <dbReference type="ARBA" id="ARBA00023136"/>
    </source>
</evidence>
<feature type="transmembrane region" description="Helical" evidence="5">
    <location>
        <begin position="6"/>
        <end position="27"/>
    </location>
</feature>
<protein>
    <recommendedName>
        <fullName evidence="8">Isoprenylcysteine carboxylmethyltransferase family protein</fullName>
    </recommendedName>
</protein>
<evidence type="ECO:0000256" key="2">
    <source>
        <dbReference type="ARBA" id="ARBA00022692"/>
    </source>
</evidence>
<comment type="caution">
    <text evidence="6">The sequence shown here is derived from an EMBL/GenBank/DDBJ whole genome shotgun (WGS) entry which is preliminary data.</text>
</comment>
<feature type="transmembrane region" description="Helical" evidence="5">
    <location>
        <begin position="47"/>
        <end position="69"/>
    </location>
</feature>
<reference evidence="6 7" key="1">
    <citation type="submission" date="2021-01" db="EMBL/GenBank/DDBJ databases">
        <title>Whole genome shotgun sequence of Catellatospora bangladeshensis NBRC 107357.</title>
        <authorList>
            <person name="Komaki H."/>
            <person name="Tamura T."/>
        </authorList>
    </citation>
    <scope>NUCLEOTIDE SEQUENCE [LARGE SCALE GENOMIC DNA]</scope>
    <source>
        <strain evidence="6 7">NBRC 107357</strain>
    </source>
</reference>
<accession>A0A8J3JPT0</accession>
<keyword evidence="3 5" id="KW-1133">Transmembrane helix</keyword>
<dbReference type="Proteomes" id="UP000601223">
    <property type="component" value="Unassembled WGS sequence"/>
</dbReference>
<evidence type="ECO:0000313" key="6">
    <source>
        <dbReference type="EMBL" id="GIF82770.1"/>
    </source>
</evidence>
<keyword evidence="4 5" id="KW-0472">Membrane</keyword>
<feature type="transmembrane region" description="Helical" evidence="5">
    <location>
        <begin position="75"/>
        <end position="97"/>
    </location>
</feature>